<accession>A0A6P2DIJ8</accession>
<feature type="transmembrane region" description="Helical" evidence="1">
    <location>
        <begin position="61"/>
        <end position="80"/>
    </location>
</feature>
<gene>
    <name evidence="2" type="ORF">SOIL9_83670</name>
</gene>
<dbReference type="KEGG" id="gms:SOIL9_83670"/>
<keyword evidence="1" id="KW-0472">Membrane</keyword>
<sequence>MAAWDEFDRPSYERPVEGLKRIARYHRWLIAVVLAQLALWAGFIALTVLARGREPNMQFPFVLTLILGSVGGIFVFLLSWELRGAFAALVFGFATVVPCMGLLVLTLVSGYATAELRKHGVKVGILGASLADIDERPSLYDDEDAGW</sequence>
<proteinExistence type="predicted"/>
<feature type="transmembrane region" description="Helical" evidence="1">
    <location>
        <begin position="86"/>
        <end position="108"/>
    </location>
</feature>
<evidence type="ECO:0000313" key="3">
    <source>
        <dbReference type="Proteomes" id="UP000464178"/>
    </source>
</evidence>
<evidence type="ECO:0000256" key="1">
    <source>
        <dbReference type="SAM" id="Phobius"/>
    </source>
</evidence>
<keyword evidence="1" id="KW-0812">Transmembrane</keyword>
<dbReference type="EMBL" id="LR593886">
    <property type="protein sequence ID" value="VTR99889.1"/>
    <property type="molecule type" value="Genomic_DNA"/>
</dbReference>
<dbReference type="Proteomes" id="UP000464178">
    <property type="component" value="Chromosome"/>
</dbReference>
<protein>
    <submittedName>
        <fullName evidence="2">Uncharacterized protein</fullName>
    </submittedName>
</protein>
<name>A0A6P2DIJ8_9BACT</name>
<reference evidence="2 3" key="1">
    <citation type="submission" date="2019-05" db="EMBL/GenBank/DDBJ databases">
        <authorList>
            <consortium name="Science for Life Laboratories"/>
        </authorList>
    </citation>
    <scope>NUCLEOTIDE SEQUENCE [LARGE SCALE GENOMIC DNA]</scope>
    <source>
        <strain evidence="2">Soil9</strain>
    </source>
</reference>
<dbReference type="RefSeq" id="WP_162672008.1">
    <property type="nucleotide sequence ID" value="NZ_LR593886.1"/>
</dbReference>
<dbReference type="AlphaFoldDB" id="A0A6P2DIJ8"/>
<feature type="transmembrane region" description="Helical" evidence="1">
    <location>
        <begin position="28"/>
        <end position="49"/>
    </location>
</feature>
<evidence type="ECO:0000313" key="2">
    <source>
        <dbReference type="EMBL" id="VTR99889.1"/>
    </source>
</evidence>
<keyword evidence="3" id="KW-1185">Reference proteome</keyword>
<keyword evidence="1" id="KW-1133">Transmembrane helix</keyword>
<organism evidence="2 3">
    <name type="scientific">Gemmata massiliana</name>
    <dbReference type="NCBI Taxonomy" id="1210884"/>
    <lineage>
        <taxon>Bacteria</taxon>
        <taxon>Pseudomonadati</taxon>
        <taxon>Planctomycetota</taxon>
        <taxon>Planctomycetia</taxon>
        <taxon>Gemmatales</taxon>
        <taxon>Gemmataceae</taxon>
        <taxon>Gemmata</taxon>
    </lineage>
</organism>